<keyword evidence="2" id="KW-1185">Reference proteome</keyword>
<name>A0A4U5MRI8_STECR</name>
<gene>
    <name evidence="1" type="ORF">L596_019770</name>
</gene>
<organism evidence="1 2">
    <name type="scientific">Steinernema carpocapsae</name>
    <name type="common">Entomopathogenic nematode</name>
    <dbReference type="NCBI Taxonomy" id="34508"/>
    <lineage>
        <taxon>Eukaryota</taxon>
        <taxon>Metazoa</taxon>
        <taxon>Ecdysozoa</taxon>
        <taxon>Nematoda</taxon>
        <taxon>Chromadorea</taxon>
        <taxon>Rhabditida</taxon>
        <taxon>Tylenchina</taxon>
        <taxon>Panagrolaimomorpha</taxon>
        <taxon>Strongyloidoidea</taxon>
        <taxon>Steinernematidae</taxon>
        <taxon>Steinernema</taxon>
    </lineage>
</organism>
<evidence type="ECO:0000313" key="1">
    <source>
        <dbReference type="EMBL" id="TKR72299.1"/>
    </source>
</evidence>
<protein>
    <submittedName>
        <fullName evidence="1">Uncharacterized protein</fullName>
    </submittedName>
</protein>
<dbReference type="EMBL" id="AZBU02000006">
    <property type="protein sequence ID" value="TKR72299.1"/>
    <property type="molecule type" value="Genomic_DNA"/>
</dbReference>
<comment type="caution">
    <text evidence="1">The sequence shown here is derived from an EMBL/GenBank/DDBJ whole genome shotgun (WGS) entry which is preliminary data.</text>
</comment>
<dbReference type="AlphaFoldDB" id="A0A4U5MRI8"/>
<evidence type="ECO:0000313" key="2">
    <source>
        <dbReference type="Proteomes" id="UP000298663"/>
    </source>
</evidence>
<dbReference type="Proteomes" id="UP000298663">
    <property type="component" value="Unassembled WGS sequence"/>
</dbReference>
<reference evidence="1 2" key="2">
    <citation type="journal article" date="2019" name="G3 (Bethesda)">
        <title>Hybrid Assembly of the Genome of the Entomopathogenic Nematode Steinernema carpocapsae Identifies the X-Chromosome.</title>
        <authorList>
            <person name="Serra L."/>
            <person name="Macchietto M."/>
            <person name="Macias-Munoz A."/>
            <person name="McGill C.J."/>
            <person name="Rodriguez I.M."/>
            <person name="Rodriguez B."/>
            <person name="Murad R."/>
            <person name="Mortazavi A."/>
        </authorList>
    </citation>
    <scope>NUCLEOTIDE SEQUENCE [LARGE SCALE GENOMIC DNA]</scope>
    <source>
        <strain evidence="1 2">ALL</strain>
    </source>
</reference>
<reference evidence="1 2" key="1">
    <citation type="journal article" date="2015" name="Genome Biol.">
        <title>Comparative genomics of Steinernema reveals deeply conserved gene regulatory networks.</title>
        <authorList>
            <person name="Dillman A.R."/>
            <person name="Macchietto M."/>
            <person name="Porter C.F."/>
            <person name="Rogers A."/>
            <person name="Williams B."/>
            <person name="Antoshechkin I."/>
            <person name="Lee M.M."/>
            <person name="Goodwin Z."/>
            <person name="Lu X."/>
            <person name="Lewis E.E."/>
            <person name="Goodrich-Blair H."/>
            <person name="Stock S.P."/>
            <person name="Adams B.J."/>
            <person name="Sternberg P.W."/>
            <person name="Mortazavi A."/>
        </authorList>
    </citation>
    <scope>NUCLEOTIDE SEQUENCE [LARGE SCALE GENOMIC DNA]</scope>
    <source>
        <strain evidence="1 2">ALL</strain>
    </source>
</reference>
<accession>A0A4U5MRI8</accession>
<proteinExistence type="predicted"/>
<sequence length="108" mass="12690">MHQKKSTLGYWHKKHCLRHLCDINLARRSAVEKAKNKKAFYGPPTSLSLLWEHPGSRRGWFWVASSYALPLAERPAETRFCRDRRLTALRSSLFYQMTAADRQMPELE</sequence>